<reference evidence="2" key="1">
    <citation type="submission" date="2021-06" db="EMBL/GenBank/DDBJ databases">
        <authorList>
            <person name="Kallberg Y."/>
            <person name="Tangrot J."/>
            <person name="Rosling A."/>
        </authorList>
    </citation>
    <scope>NUCLEOTIDE SEQUENCE</scope>
    <source>
        <strain evidence="2">IA702</strain>
    </source>
</reference>
<sequence length="141" mass="15254">MVKTCNLISIAIFVLFASSVTVTGRPLTDADTAVVKRDDGAVNADRVTEIGNICVGKNFDGQPSELCPGKFNTDHKPQKRINMVKRSLSDRETDRIASEGRAIVERAFSGTIDGLRGPSDNEICVNTVDGVKCMPRYGANH</sequence>
<accession>A0A9N8WI83</accession>
<dbReference type="OrthoDB" id="10325873at2759"/>
<gene>
    <name evidence="2" type="ORF">POCULU_LOCUS1771</name>
</gene>
<evidence type="ECO:0000256" key="1">
    <source>
        <dbReference type="SAM" id="SignalP"/>
    </source>
</evidence>
<feature type="signal peptide" evidence="1">
    <location>
        <begin position="1"/>
        <end position="24"/>
    </location>
</feature>
<dbReference type="EMBL" id="CAJVPJ010000143">
    <property type="protein sequence ID" value="CAG8485341.1"/>
    <property type="molecule type" value="Genomic_DNA"/>
</dbReference>
<dbReference type="Proteomes" id="UP000789572">
    <property type="component" value="Unassembled WGS sequence"/>
</dbReference>
<dbReference type="AlphaFoldDB" id="A0A9N8WI83"/>
<keyword evidence="3" id="KW-1185">Reference proteome</keyword>
<name>A0A9N8WI83_9GLOM</name>
<comment type="caution">
    <text evidence="2">The sequence shown here is derived from an EMBL/GenBank/DDBJ whole genome shotgun (WGS) entry which is preliminary data.</text>
</comment>
<keyword evidence="1" id="KW-0732">Signal</keyword>
<evidence type="ECO:0000313" key="3">
    <source>
        <dbReference type="Proteomes" id="UP000789572"/>
    </source>
</evidence>
<proteinExistence type="predicted"/>
<protein>
    <submittedName>
        <fullName evidence="2">6343_t:CDS:1</fullName>
    </submittedName>
</protein>
<evidence type="ECO:0000313" key="2">
    <source>
        <dbReference type="EMBL" id="CAG8485341.1"/>
    </source>
</evidence>
<organism evidence="2 3">
    <name type="scientific">Paraglomus occultum</name>
    <dbReference type="NCBI Taxonomy" id="144539"/>
    <lineage>
        <taxon>Eukaryota</taxon>
        <taxon>Fungi</taxon>
        <taxon>Fungi incertae sedis</taxon>
        <taxon>Mucoromycota</taxon>
        <taxon>Glomeromycotina</taxon>
        <taxon>Glomeromycetes</taxon>
        <taxon>Paraglomerales</taxon>
        <taxon>Paraglomeraceae</taxon>
        <taxon>Paraglomus</taxon>
    </lineage>
</organism>
<feature type="chain" id="PRO_5040503280" evidence="1">
    <location>
        <begin position="25"/>
        <end position="141"/>
    </location>
</feature>